<feature type="domain" description="Ketosynthase family 3 (KS3)" evidence="5">
    <location>
        <begin position="11"/>
        <end position="447"/>
    </location>
</feature>
<dbReference type="Pfam" id="PF00109">
    <property type="entry name" value="ketoacyl-synt"/>
    <property type="match status" value="1"/>
</dbReference>
<organism evidence="6 7">
    <name type="scientific">Stentor coeruleus</name>
    <dbReference type="NCBI Taxonomy" id="5963"/>
    <lineage>
        <taxon>Eukaryota</taxon>
        <taxon>Sar</taxon>
        <taxon>Alveolata</taxon>
        <taxon>Ciliophora</taxon>
        <taxon>Postciliodesmatophora</taxon>
        <taxon>Heterotrichea</taxon>
        <taxon>Heterotrichida</taxon>
        <taxon>Stentoridae</taxon>
        <taxon>Stentor</taxon>
    </lineage>
</organism>
<dbReference type="InterPro" id="IPR014031">
    <property type="entry name" value="Ketoacyl_synth_C"/>
</dbReference>
<dbReference type="PROSITE" id="PS52004">
    <property type="entry name" value="KS3_2"/>
    <property type="match status" value="1"/>
</dbReference>
<evidence type="ECO:0000313" key="6">
    <source>
        <dbReference type="EMBL" id="OMJ81160.1"/>
    </source>
</evidence>
<dbReference type="InterPro" id="IPR020841">
    <property type="entry name" value="PKS_Beta-ketoAc_synthase_dom"/>
</dbReference>
<dbReference type="AlphaFoldDB" id="A0A1R2BWK6"/>
<comment type="similarity">
    <text evidence="1 4">Belongs to the thiolase-like superfamily. Beta-ketoacyl-ACP synthases family.</text>
</comment>
<keyword evidence="3 4" id="KW-0808">Transferase</keyword>
<evidence type="ECO:0000256" key="1">
    <source>
        <dbReference type="ARBA" id="ARBA00008467"/>
    </source>
</evidence>
<dbReference type="OrthoDB" id="5334845at2759"/>
<dbReference type="InterPro" id="IPR014030">
    <property type="entry name" value="Ketoacyl_synth_N"/>
</dbReference>
<dbReference type="InterPro" id="IPR016039">
    <property type="entry name" value="Thiolase-like"/>
</dbReference>
<gene>
    <name evidence="6" type="ORF">SteCoe_18427</name>
</gene>
<dbReference type="InterPro" id="IPR000794">
    <property type="entry name" value="Beta-ketoacyl_synthase"/>
</dbReference>
<comment type="caution">
    <text evidence="6">The sequence shown here is derived from an EMBL/GenBank/DDBJ whole genome shotgun (WGS) entry which is preliminary data.</text>
</comment>
<reference evidence="6 7" key="1">
    <citation type="submission" date="2016-11" db="EMBL/GenBank/DDBJ databases">
        <title>The macronuclear genome of Stentor coeruleus: a giant cell with tiny introns.</title>
        <authorList>
            <person name="Slabodnick M."/>
            <person name="Ruby J.G."/>
            <person name="Reiff S.B."/>
            <person name="Swart E.C."/>
            <person name="Gosai S."/>
            <person name="Prabakaran S."/>
            <person name="Witkowska E."/>
            <person name="Larue G.E."/>
            <person name="Fisher S."/>
            <person name="Freeman R.M."/>
            <person name="Gunawardena J."/>
            <person name="Chu W."/>
            <person name="Stover N.A."/>
            <person name="Gregory B.D."/>
            <person name="Nowacki M."/>
            <person name="Derisi J."/>
            <person name="Roy S.W."/>
            <person name="Marshall W.F."/>
            <person name="Sood P."/>
        </authorList>
    </citation>
    <scope>NUCLEOTIDE SEQUENCE [LARGE SCALE GENOMIC DNA]</scope>
    <source>
        <strain evidence="6">WM001</strain>
    </source>
</reference>
<protein>
    <recommendedName>
        <fullName evidence="2">beta-ketoacyl-[acyl-carrier-protein] synthase I</fullName>
        <ecNumber evidence="2">2.3.1.41</ecNumber>
    </recommendedName>
</protein>
<evidence type="ECO:0000259" key="5">
    <source>
        <dbReference type="PROSITE" id="PS52004"/>
    </source>
</evidence>
<name>A0A1R2BWK6_9CILI</name>
<dbReference type="PROSITE" id="PS00606">
    <property type="entry name" value="KS3_1"/>
    <property type="match status" value="1"/>
</dbReference>
<dbReference type="SMART" id="SM00825">
    <property type="entry name" value="PKS_KS"/>
    <property type="match status" value="1"/>
</dbReference>
<dbReference type="InterPro" id="IPR018201">
    <property type="entry name" value="Ketoacyl_synth_AS"/>
</dbReference>
<sequence length="451" mass="49205">MLWQQFKQKSGRRVVITGMGTLTPLGNTLQANFDGLLAGKTGITKIPKERFPEIDEMPVKIGGLLNEDLEKWYKIMPSNRTSQNAFGFIGAYKAMEDSGYKPKTAEEHERFGVIMGTGTSTGRNIFETAEEHERFGVIMGTGTSTGRNIFGIYDKFFRANNSFDVVHGGYIEETDIHGITNAVSRYFKTKGPVGTITAACATGQAVIQEAYRNIVLNEADVMIAGSAENVVIPYGLRGFATLGAINVKDNDNPEGAARPMDESRMGLVASDGGNGVVCEELQHALKRGARIYGEVLGYSMNCDGYHLTRPTASGEGIFRTMKNSIEMAGLQPKDLTIVHAHAAGTREGDIAEMIAIDRLFGENRPYVTGCKGNTGHMMCTIGTYHCIESLLSIYYGKIPAIRNLKNPIQVNGKLLNYVRETVECDVNYVVMNNVGFGGINSSLVVGKYKNN</sequence>
<proteinExistence type="inferred from homology"/>
<keyword evidence="7" id="KW-1185">Reference proteome</keyword>
<dbReference type="CDD" id="cd00834">
    <property type="entry name" value="KAS_I_II"/>
    <property type="match status" value="1"/>
</dbReference>
<dbReference type="SUPFAM" id="SSF53901">
    <property type="entry name" value="Thiolase-like"/>
    <property type="match status" value="1"/>
</dbReference>
<dbReference type="GO" id="GO:0004315">
    <property type="term" value="F:3-oxoacyl-[acyl-carrier-protein] synthase activity"/>
    <property type="evidence" value="ECO:0007669"/>
    <property type="project" value="UniProtKB-EC"/>
</dbReference>
<evidence type="ECO:0000256" key="2">
    <source>
        <dbReference type="ARBA" id="ARBA00013191"/>
    </source>
</evidence>
<dbReference type="GO" id="GO:0006633">
    <property type="term" value="P:fatty acid biosynthetic process"/>
    <property type="evidence" value="ECO:0007669"/>
    <property type="project" value="InterPro"/>
</dbReference>
<dbReference type="EMBL" id="MPUH01000391">
    <property type="protein sequence ID" value="OMJ81160.1"/>
    <property type="molecule type" value="Genomic_DNA"/>
</dbReference>
<evidence type="ECO:0000256" key="3">
    <source>
        <dbReference type="ARBA" id="ARBA00022679"/>
    </source>
</evidence>
<dbReference type="EC" id="2.3.1.41" evidence="2"/>
<accession>A0A1R2BWK6</accession>
<evidence type="ECO:0000256" key="4">
    <source>
        <dbReference type="RuleBase" id="RU003694"/>
    </source>
</evidence>
<dbReference type="Pfam" id="PF02801">
    <property type="entry name" value="Ketoacyl-synt_C"/>
    <property type="match status" value="1"/>
</dbReference>
<dbReference type="PANTHER" id="PTHR11712:SF336">
    <property type="entry name" value="3-OXOACYL-[ACYL-CARRIER-PROTEIN] SYNTHASE, MITOCHONDRIAL"/>
    <property type="match status" value="1"/>
</dbReference>
<dbReference type="PANTHER" id="PTHR11712">
    <property type="entry name" value="POLYKETIDE SYNTHASE-RELATED"/>
    <property type="match status" value="1"/>
</dbReference>
<evidence type="ECO:0000313" key="7">
    <source>
        <dbReference type="Proteomes" id="UP000187209"/>
    </source>
</evidence>
<dbReference type="Gene3D" id="3.40.47.10">
    <property type="match status" value="1"/>
</dbReference>
<dbReference type="Proteomes" id="UP000187209">
    <property type="component" value="Unassembled WGS sequence"/>
</dbReference>